<dbReference type="EMBL" id="QVLU01000009">
    <property type="protein sequence ID" value="RGE71780.1"/>
    <property type="molecule type" value="Genomic_DNA"/>
</dbReference>
<dbReference type="NCBIfam" id="TIGR00254">
    <property type="entry name" value="GGDEF"/>
    <property type="match status" value="1"/>
</dbReference>
<comment type="subcellular location">
    <subcellularLocation>
        <location evidence="1">Membrane</location>
    </subcellularLocation>
</comment>
<sequence length="431" mass="47861">MIGLLLTGCIVCAAALWSAGNKKEDALRLAEGYAVRTEALLDSLFHKTDVLESIVITGRGEISEEAFRDLAKSLADGEGIRAIQYLPGGAVLYCYPLEGNEAVIGNNVFDNPRRRDDALLAVDTREIALSGPYSLTQGGLGLVARNPIFLTDENGKESFWGFSVIILDLPEALNPLMLEELETEGYDYRLHVITETGEDMTIAGAEQIDEKRSLSYEVSVPNHTWVLSMAPKNGWVNPLVLVYLLLAGWIITALSALLVYQQQRRVSELQRFASIDELTGLYNRRYLGELLDKLCKGANAFAVFYMDLNHFKAVNDELGHAAGDAILKEASERMRSCAGGDNPTARIGGDEFVVVCPGSRLAEIKNMESRLREVIEKPFYVDGECRQLSLSIGIAVFPEDGKTYDSLMQKADHRMYQEKKKENHKKESRKK</sequence>
<dbReference type="Proteomes" id="UP000261166">
    <property type="component" value="Unassembled WGS sequence"/>
</dbReference>
<evidence type="ECO:0000259" key="7">
    <source>
        <dbReference type="PROSITE" id="PS50887"/>
    </source>
</evidence>
<dbReference type="PROSITE" id="PS50839">
    <property type="entry name" value="CHASE"/>
    <property type="match status" value="1"/>
</dbReference>
<dbReference type="SUPFAM" id="SSF55073">
    <property type="entry name" value="Nucleotide cyclase"/>
    <property type="match status" value="1"/>
</dbReference>
<dbReference type="EMBL" id="QVLV01000001">
    <property type="protein sequence ID" value="RGE65237.1"/>
    <property type="molecule type" value="Genomic_DNA"/>
</dbReference>
<organism evidence="8 10">
    <name type="scientific">Eisenbergiella massiliensis</name>
    <dbReference type="NCBI Taxonomy" id="1720294"/>
    <lineage>
        <taxon>Bacteria</taxon>
        <taxon>Bacillati</taxon>
        <taxon>Bacillota</taxon>
        <taxon>Clostridia</taxon>
        <taxon>Lachnospirales</taxon>
        <taxon>Lachnospiraceae</taxon>
        <taxon>Eisenbergiella</taxon>
    </lineage>
</organism>
<keyword evidence="3 5" id="KW-1133">Transmembrane helix</keyword>
<evidence type="ECO:0000256" key="1">
    <source>
        <dbReference type="ARBA" id="ARBA00004370"/>
    </source>
</evidence>
<gene>
    <name evidence="9" type="ORF">DWY69_11390</name>
    <name evidence="8" type="ORF">DXC51_01050</name>
</gene>
<evidence type="ECO:0000259" key="6">
    <source>
        <dbReference type="PROSITE" id="PS50839"/>
    </source>
</evidence>
<keyword evidence="4 5" id="KW-0472">Membrane</keyword>
<evidence type="ECO:0000313" key="10">
    <source>
        <dbReference type="Proteomes" id="UP000260812"/>
    </source>
</evidence>
<keyword evidence="10" id="KW-1185">Reference proteome</keyword>
<reference evidence="8 11" key="1">
    <citation type="submission" date="2018-08" db="EMBL/GenBank/DDBJ databases">
        <title>A genome reference for cultivated species of the human gut microbiota.</title>
        <authorList>
            <person name="Zou Y."/>
            <person name="Xue W."/>
            <person name="Luo G."/>
        </authorList>
    </citation>
    <scope>NUCLEOTIDE SEQUENCE [LARGE SCALE GENOMIC DNA]</scope>
    <source>
        <strain evidence="9 11">AF26-4BH</strain>
        <strain evidence="8">TF05-5AC</strain>
    </source>
</reference>
<dbReference type="InterPro" id="IPR029787">
    <property type="entry name" value="Nucleotide_cyclase"/>
</dbReference>
<dbReference type="SMART" id="SM01079">
    <property type="entry name" value="CHASE"/>
    <property type="match status" value="1"/>
</dbReference>
<feature type="domain" description="GGDEF" evidence="7">
    <location>
        <begin position="299"/>
        <end position="431"/>
    </location>
</feature>
<dbReference type="Pfam" id="PF00990">
    <property type="entry name" value="GGDEF"/>
    <property type="match status" value="1"/>
</dbReference>
<evidence type="ECO:0000313" key="8">
    <source>
        <dbReference type="EMBL" id="RGE65237.1"/>
    </source>
</evidence>
<evidence type="ECO:0000313" key="11">
    <source>
        <dbReference type="Proteomes" id="UP000261166"/>
    </source>
</evidence>
<dbReference type="Pfam" id="PF03924">
    <property type="entry name" value="CHASE"/>
    <property type="match status" value="1"/>
</dbReference>
<name>A0A3E3IDW1_9FIRM</name>
<dbReference type="GO" id="GO:0007165">
    <property type="term" value="P:signal transduction"/>
    <property type="evidence" value="ECO:0007669"/>
    <property type="project" value="UniProtKB-ARBA"/>
</dbReference>
<dbReference type="PROSITE" id="PS50887">
    <property type="entry name" value="GGDEF"/>
    <property type="match status" value="1"/>
</dbReference>
<dbReference type="GO" id="GO:0003824">
    <property type="term" value="F:catalytic activity"/>
    <property type="evidence" value="ECO:0007669"/>
    <property type="project" value="UniProtKB-ARBA"/>
</dbReference>
<dbReference type="InterPro" id="IPR043128">
    <property type="entry name" value="Rev_trsase/Diguanyl_cyclase"/>
</dbReference>
<dbReference type="Proteomes" id="UP000260812">
    <property type="component" value="Unassembled WGS sequence"/>
</dbReference>
<comment type="caution">
    <text evidence="8">The sequence shown here is derived from an EMBL/GenBank/DDBJ whole genome shotgun (WGS) entry which is preliminary data.</text>
</comment>
<evidence type="ECO:0000256" key="4">
    <source>
        <dbReference type="ARBA" id="ARBA00023136"/>
    </source>
</evidence>
<dbReference type="InterPro" id="IPR052155">
    <property type="entry name" value="Biofilm_reg_signaling"/>
</dbReference>
<dbReference type="SMART" id="SM00267">
    <property type="entry name" value="GGDEF"/>
    <property type="match status" value="1"/>
</dbReference>
<proteinExistence type="predicted"/>
<dbReference type="Gene3D" id="3.30.70.270">
    <property type="match status" value="1"/>
</dbReference>
<dbReference type="Gene3D" id="3.30.450.350">
    <property type="entry name" value="CHASE domain"/>
    <property type="match status" value="1"/>
</dbReference>
<keyword evidence="2 5" id="KW-0812">Transmembrane</keyword>
<evidence type="ECO:0000256" key="5">
    <source>
        <dbReference type="SAM" id="Phobius"/>
    </source>
</evidence>
<evidence type="ECO:0000256" key="2">
    <source>
        <dbReference type="ARBA" id="ARBA00022692"/>
    </source>
</evidence>
<dbReference type="InterPro" id="IPR000160">
    <property type="entry name" value="GGDEF_dom"/>
</dbReference>
<dbReference type="InterPro" id="IPR006189">
    <property type="entry name" value="CHASE_dom"/>
</dbReference>
<dbReference type="InterPro" id="IPR042240">
    <property type="entry name" value="CHASE_sf"/>
</dbReference>
<evidence type="ECO:0000313" key="9">
    <source>
        <dbReference type="EMBL" id="RGE71780.1"/>
    </source>
</evidence>
<dbReference type="OrthoDB" id="9804955at2"/>
<evidence type="ECO:0000256" key="3">
    <source>
        <dbReference type="ARBA" id="ARBA00022989"/>
    </source>
</evidence>
<dbReference type="CDD" id="cd01949">
    <property type="entry name" value="GGDEF"/>
    <property type="match status" value="1"/>
</dbReference>
<protein>
    <submittedName>
        <fullName evidence="8">Sensor domain-containing diguanylate cyclase</fullName>
    </submittedName>
</protein>
<feature type="transmembrane region" description="Helical" evidence="5">
    <location>
        <begin position="240"/>
        <end position="260"/>
    </location>
</feature>
<dbReference type="PANTHER" id="PTHR44757:SF2">
    <property type="entry name" value="BIOFILM ARCHITECTURE MAINTENANCE PROTEIN MBAA"/>
    <property type="match status" value="1"/>
</dbReference>
<dbReference type="PANTHER" id="PTHR44757">
    <property type="entry name" value="DIGUANYLATE CYCLASE DGCP"/>
    <property type="match status" value="1"/>
</dbReference>
<dbReference type="AlphaFoldDB" id="A0A3E3IDW1"/>
<feature type="domain" description="CHASE" evidence="6">
    <location>
        <begin position="91"/>
        <end position="228"/>
    </location>
</feature>
<accession>A0A3E3IDW1</accession>
<dbReference type="GO" id="GO:0016020">
    <property type="term" value="C:membrane"/>
    <property type="evidence" value="ECO:0007669"/>
    <property type="project" value="UniProtKB-SubCell"/>
</dbReference>